<comment type="similarity">
    <text evidence="1">Belongs to the cytochrome P450 family.</text>
</comment>
<gene>
    <name evidence="5" type="ORF">HRG_05015</name>
</gene>
<dbReference type="GO" id="GO:0005506">
    <property type="term" value="F:iron ion binding"/>
    <property type="evidence" value="ECO:0007669"/>
    <property type="project" value="InterPro"/>
</dbReference>
<comment type="caution">
    <text evidence="5">The sequence shown here is derived from an EMBL/GenBank/DDBJ whole genome shotgun (WGS) entry which is preliminary data.</text>
</comment>
<dbReference type="Pfam" id="PF00067">
    <property type="entry name" value="p450"/>
    <property type="match status" value="1"/>
</dbReference>
<reference evidence="5" key="1">
    <citation type="submission" date="2021-09" db="EMBL/GenBank/DDBJ databases">
        <title>A high-quality genome of the endoparasitic fungus Hirsutella rhossiliensis with a comparison of Hirsutella genomes reveals transposable elements contributing to genome size variation.</title>
        <authorList>
            <person name="Lin R."/>
            <person name="Jiao Y."/>
            <person name="Sun X."/>
            <person name="Ling J."/>
            <person name="Xie B."/>
            <person name="Cheng X."/>
        </authorList>
    </citation>
    <scope>NUCLEOTIDE SEQUENCE</scope>
    <source>
        <strain evidence="5">HR02</strain>
    </source>
</reference>
<dbReference type="PANTHER" id="PTHR24305">
    <property type="entry name" value="CYTOCHROME P450"/>
    <property type="match status" value="1"/>
</dbReference>
<dbReference type="SUPFAM" id="SSF48264">
    <property type="entry name" value="Cytochrome P450"/>
    <property type="match status" value="1"/>
</dbReference>
<dbReference type="GO" id="GO:0016705">
    <property type="term" value="F:oxidoreductase activity, acting on paired donors, with incorporation or reduction of molecular oxygen"/>
    <property type="evidence" value="ECO:0007669"/>
    <property type="project" value="InterPro"/>
</dbReference>
<dbReference type="InterPro" id="IPR001128">
    <property type="entry name" value="Cyt_P450"/>
</dbReference>
<dbReference type="GO" id="GO:0020037">
    <property type="term" value="F:heme binding"/>
    <property type="evidence" value="ECO:0007669"/>
    <property type="project" value="InterPro"/>
</dbReference>
<sequence>MNERFFWIQELPNLNSFCSKFGIRLYPLLADKAQSEIRSWNKKLCEKAYTTIPSSSHEFCQPANESVLFNAFRTGLQREATKEGSALYGLPLSGQKSILACEVLDTILGGHESMAFAFTHLVWRLTQFPKVQDQLREELLAMKVGDKCDNTLGTAKALDSLPILHSVVMETLRVDAPNPGPQLRETAYPSCKIGKYEIPGGINDDNDGCRGKHGPNATFVIKKAAHNRCDYITKGYYREDLDASGVSPDREDVDIWEYKLFQ</sequence>
<protein>
    <submittedName>
        <fullName evidence="5">Cytochrome p450 domain-containing protein</fullName>
    </submittedName>
</protein>
<dbReference type="PANTHER" id="PTHR24305:SF166">
    <property type="entry name" value="CYTOCHROME P450 12A4, MITOCHONDRIAL-RELATED"/>
    <property type="match status" value="1"/>
</dbReference>
<evidence type="ECO:0000256" key="4">
    <source>
        <dbReference type="ARBA" id="ARBA00023004"/>
    </source>
</evidence>
<dbReference type="GeneID" id="68354144"/>
<keyword evidence="6" id="KW-1185">Reference proteome</keyword>
<dbReference type="InterPro" id="IPR050121">
    <property type="entry name" value="Cytochrome_P450_monoxygenase"/>
</dbReference>
<dbReference type="RefSeq" id="XP_044722100.1">
    <property type="nucleotide sequence ID" value="XM_044863486.1"/>
</dbReference>
<evidence type="ECO:0000256" key="2">
    <source>
        <dbReference type="ARBA" id="ARBA00022617"/>
    </source>
</evidence>
<proteinExistence type="inferred from homology"/>
<accession>A0A9P8N4N9</accession>
<dbReference type="OrthoDB" id="1470350at2759"/>
<dbReference type="Proteomes" id="UP000824596">
    <property type="component" value="Unassembled WGS sequence"/>
</dbReference>
<keyword evidence="3" id="KW-0479">Metal-binding</keyword>
<name>A0A9P8N4N9_9HYPO</name>
<evidence type="ECO:0000313" key="5">
    <source>
        <dbReference type="EMBL" id="KAH0964587.1"/>
    </source>
</evidence>
<evidence type="ECO:0000313" key="6">
    <source>
        <dbReference type="Proteomes" id="UP000824596"/>
    </source>
</evidence>
<keyword evidence="2" id="KW-0349">Heme</keyword>
<keyword evidence="4" id="KW-0408">Iron</keyword>
<dbReference type="GO" id="GO:0004497">
    <property type="term" value="F:monooxygenase activity"/>
    <property type="evidence" value="ECO:0007669"/>
    <property type="project" value="InterPro"/>
</dbReference>
<dbReference type="Gene3D" id="1.10.630.10">
    <property type="entry name" value="Cytochrome P450"/>
    <property type="match status" value="1"/>
</dbReference>
<evidence type="ECO:0000256" key="3">
    <source>
        <dbReference type="ARBA" id="ARBA00022723"/>
    </source>
</evidence>
<dbReference type="InterPro" id="IPR036396">
    <property type="entry name" value="Cyt_P450_sf"/>
</dbReference>
<dbReference type="EMBL" id="JAIZPD010000004">
    <property type="protein sequence ID" value="KAH0964587.1"/>
    <property type="molecule type" value="Genomic_DNA"/>
</dbReference>
<dbReference type="AlphaFoldDB" id="A0A9P8N4N9"/>
<organism evidence="5 6">
    <name type="scientific">Hirsutella rhossiliensis</name>
    <dbReference type="NCBI Taxonomy" id="111463"/>
    <lineage>
        <taxon>Eukaryota</taxon>
        <taxon>Fungi</taxon>
        <taxon>Dikarya</taxon>
        <taxon>Ascomycota</taxon>
        <taxon>Pezizomycotina</taxon>
        <taxon>Sordariomycetes</taxon>
        <taxon>Hypocreomycetidae</taxon>
        <taxon>Hypocreales</taxon>
        <taxon>Ophiocordycipitaceae</taxon>
        <taxon>Hirsutella</taxon>
    </lineage>
</organism>
<evidence type="ECO:0000256" key="1">
    <source>
        <dbReference type="ARBA" id="ARBA00010617"/>
    </source>
</evidence>